<dbReference type="Gene3D" id="3.40.50.20">
    <property type="match status" value="1"/>
</dbReference>
<dbReference type="InterPro" id="IPR016185">
    <property type="entry name" value="PreATP-grasp_dom_sf"/>
</dbReference>
<dbReference type="InterPro" id="IPR013815">
    <property type="entry name" value="ATP_grasp_subdomain_1"/>
</dbReference>
<evidence type="ECO:0000313" key="10">
    <source>
        <dbReference type="EMBL" id="MBM6940098.1"/>
    </source>
</evidence>
<name>A0ABS2GWS3_9LACO</name>
<organism evidence="10 11">
    <name type="scientific">Limosilactobacillus coleohominis</name>
    <dbReference type="NCBI Taxonomy" id="181675"/>
    <lineage>
        <taxon>Bacteria</taxon>
        <taxon>Bacillati</taxon>
        <taxon>Bacillota</taxon>
        <taxon>Bacilli</taxon>
        <taxon>Lactobacillales</taxon>
        <taxon>Lactobacillaceae</taxon>
        <taxon>Limosilactobacillus</taxon>
    </lineage>
</organism>
<feature type="domain" description="ATP-grasp" evidence="9">
    <location>
        <begin position="112"/>
        <end position="297"/>
    </location>
</feature>
<dbReference type="InterPro" id="IPR054350">
    <property type="entry name" value="PurT/PurK_preATP-grasp"/>
</dbReference>
<evidence type="ECO:0000256" key="8">
    <source>
        <dbReference type="PROSITE-ProRule" id="PRU00409"/>
    </source>
</evidence>
<protein>
    <submittedName>
        <fullName evidence="10">ATP-grasp domain-containing protein</fullName>
    </submittedName>
</protein>
<evidence type="ECO:0000256" key="1">
    <source>
        <dbReference type="ARBA" id="ARBA00001936"/>
    </source>
</evidence>
<comment type="pathway">
    <text evidence="7">Purine metabolism.</text>
</comment>
<evidence type="ECO:0000256" key="2">
    <source>
        <dbReference type="ARBA" id="ARBA00001946"/>
    </source>
</evidence>
<dbReference type="EMBL" id="JACJKU010000006">
    <property type="protein sequence ID" value="MBM6940098.1"/>
    <property type="molecule type" value="Genomic_DNA"/>
</dbReference>
<keyword evidence="6" id="KW-0464">Manganese</keyword>
<evidence type="ECO:0000256" key="4">
    <source>
        <dbReference type="ARBA" id="ARBA00022755"/>
    </source>
</evidence>
<keyword evidence="5 8" id="KW-0067">ATP-binding</keyword>
<evidence type="ECO:0000313" key="11">
    <source>
        <dbReference type="Proteomes" id="UP000785625"/>
    </source>
</evidence>
<dbReference type="PANTHER" id="PTHR11609:SF5">
    <property type="entry name" value="PHOSPHORIBOSYLAMINOIMIDAZOLE CARBOXYLASE"/>
    <property type="match status" value="1"/>
</dbReference>
<keyword evidence="4" id="KW-0658">Purine biosynthesis</keyword>
<dbReference type="Pfam" id="PF22660">
    <property type="entry name" value="RS_preATP-grasp-like"/>
    <property type="match status" value="1"/>
</dbReference>
<accession>A0ABS2GWS3</accession>
<dbReference type="PANTHER" id="PTHR11609">
    <property type="entry name" value="PURINE BIOSYNTHESIS PROTEIN 6/7, PUR6/7"/>
    <property type="match status" value="1"/>
</dbReference>
<dbReference type="PROSITE" id="PS50975">
    <property type="entry name" value="ATP_GRASP"/>
    <property type="match status" value="1"/>
</dbReference>
<sequence length="386" mass="43411">MSTDVLYHGNTLGIMGIDRNGKKLIMAAKEAGLNVGVYLDHAEPENTKLADFTVIGNYRDKEKLTEFGENCDAVIYETASIDSIVIKYLSKYTNIPQGLDPLEIMQDRLMERAFLDQINVNVAPYVTVIGLDDIYQSIDSIGYPAVLKPIQRGVGEDSLMITKESDIARASDFMKAGTYLLESWIDHTAEYAMTMAIDNEGNHLYPLSELQYAEGHRLQAVKSPVIVPDDMLEEMKRIANSIGNQLGYKGIISVNFYVTSTGNLYLKDLEPGVSTSANIFTESANVSQYEQQVRISAGRPAHFIEEVQPAIFMIGRQEQLSALERQALIRDNWKFSFFEPNQSERDQVYAYVWATGKDTTVEEIQNQVDDTEVWVNSEHEDTNPTE</sequence>
<dbReference type="Pfam" id="PF02222">
    <property type="entry name" value="ATP-grasp"/>
    <property type="match status" value="1"/>
</dbReference>
<evidence type="ECO:0000256" key="7">
    <source>
        <dbReference type="ARBA" id="ARBA00025704"/>
    </source>
</evidence>
<evidence type="ECO:0000256" key="5">
    <source>
        <dbReference type="ARBA" id="ARBA00022840"/>
    </source>
</evidence>
<dbReference type="Proteomes" id="UP000785625">
    <property type="component" value="Unassembled WGS sequence"/>
</dbReference>
<reference evidence="10 11" key="1">
    <citation type="journal article" date="2021" name="Sci. Rep.">
        <title>The distribution of antibiotic resistance genes in chicken gut microbiota commensals.</title>
        <authorList>
            <person name="Juricova H."/>
            <person name="Matiasovicova J."/>
            <person name="Kubasova T."/>
            <person name="Cejkova D."/>
            <person name="Rychlik I."/>
        </authorList>
    </citation>
    <scope>NUCLEOTIDE SEQUENCE [LARGE SCALE GENOMIC DNA]</scope>
    <source>
        <strain evidence="10 11">An574</strain>
    </source>
</reference>
<evidence type="ECO:0000256" key="6">
    <source>
        <dbReference type="ARBA" id="ARBA00023211"/>
    </source>
</evidence>
<comment type="cofactor">
    <cofactor evidence="2">
        <name>Mg(2+)</name>
        <dbReference type="ChEBI" id="CHEBI:18420"/>
    </cofactor>
</comment>
<gene>
    <name evidence="10" type="ORF">H5975_01120</name>
</gene>
<dbReference type="InterPro" id="IPR011761">
    <property type="entry name" value="ATP-grasp"/>
</dbReference>
<comment type="cofactor">
    <cofactor evidence="1">
        <name>Mn(2+)</name>
        <dbReference type="ChEBI" id="CHEBI:29035"/>
    </cofactor>
</comment>
<evidence type="ECO:0000259" key="9">
    <source>
        <dbReference type="PROSITE" id="PS50975"/>
    </source>
</evidence>
<keyword evidence="11" id="KW-1185">Reference proteome</keyword>
<evidence type="ECO:0000256" key="3">
    <source>
        <dbReference type="ARBA" id="ARBA00022741"/>
    </source>
</evidence>
<comment type="caution">
    <text evidence="10">The sequence shown here is derived from an EMBL/GenBank/DDBJ whole genome shotgun (WGS) entry which is preliminary data.</text>
</comment>
<dbReference type="SUPFAM" id="SSF56059">
    <property type="entry name" value="Glutathione synthetase ATP-binding domain-like"/>
    <property type="match status" value="1"/>
</dbReference>
<dbReference type="Gene3D" id="3.30.470.20">
    <property type="entry name" value="ATP-grasp fold, B domain"/>
    <property type="match status" value="1"/>
</dbReference>
<dbReference type="SUPFAM" id="SSF52440">
    <property type="entry name" value="PreATP-grasp domain"/>
    <property type="match status" value="1"/>
</dbReference>
<dbReference type="RefSeq" id="WP_204784535.1">
    <property type="nucleotide sequence ID" value="NZ_CALVGD010000116.1"/>
</dbReference>
<proteinExistence type="predicted"/>
<keyword evidence="3 8" id="KW-0547">Nucleotide-binding</keyword>
<dbReference type="InterPro" id="IPR003135">
    <property type="entry name" value="ATP-grasp_carboxylate-amine"/>
</dbReference>
<dbReference type="Gene3D" id="3.30.1490.20">
    <property type="entry name" value="ATP-grasp fold, A domain"/>
    <property type="match status" value="1"/>
</dbReference>